<dbReference type="SUPFAM" id="SSF52833">
    <property type="entry name" value="Thioredoxin-like"/>
    <property type="match status" value="1"/>
</dbReference>
<dbReference type="EMBL" id="JBHTAI010000018">
    <property type="protein sequence ID" value="MFC7151843.1"/>
    <property type="molecule type" value="Genomic_DNA"/>
</dbReference>
<evidence type="ECO:0000313" key="3">
    <source>
        <dbReference type="Proteomes" id="UP001596378"/>
    </source>
</evidence>
<dbReference type="Proteomes" id="UP001596378">
    <property type="component" value="Unassembled WGS sequence"/>
</dbReference>
<proteinExistence type="predicted"/>
<protein>
    <submittedName>
        <fullName evidence="2">Glutaredoxin family protein</fullName>
    </submittedName>
</protein>
<organism evidence="2 3">
    <name type="scientific">Cohnella cellulosilytica</name>
    <dbReference type="NCBI Taxonomy" id="986710"/>
    <lineage>
        <taxon>Bacteria</taxon>
        <taxon>Bacillati</taxon>
        <taxon>Bacillota</taxon>
        <taxon>Bacilli</taxon>
        <taxon>Bacillales</taxon>
        <taxon>Paenibacillaceae</taxon>
        <taxon>Cohnella</taxon>
    </lineage>
</organism>
<feature type="domain" description="Glutaredoxin" evidence="1">
    <location>
        <begin position="2"/>
        <end position="59"/>
    </location>
</feature>
<sequence>MVTLYVSWECEACREAIAYFGRKNIPAHILNVRASRHFMERMISKGGIATPFITIGDQVLHSFDVERIERLLEGEA</sequence>
<dbReference type="RefSeq" id="WP_378052332.1">
    <property type="nucleotide sequence ID" value="NZ_JBHMDN010000048.1"/>
</dbReference>
<dbReference type="CDD" id="cd02976">
    <property type="entry name" value="NrdH"/>
    <property type="match status" value="1"/>
</dbReference>
<accession>A0ABW2FJ60</accession>
<keyword evidence="3" id="KW-1185">Reference proteome</keyword>
<gene>
    <name evidence="2" type="ORF">ACFQMJ_25170</name>
</gene>
<dbReference type="InterPro" id="IPR002109">
    <property type="entry name" value="Glutaredoxin"/>
</dbReference>
<evidence type="ECO:0000313" key="2">
    <source>
        <dbReference type="EMBL" id="MFC7151843.1"/>
    </source>
</evidence>
<dbReference type="InterPro" id="IPR036249">
    <property type="entry name" value="Thioredoxin-like_sf"/>
</dbReference>
<name>A0ABW2FJ60_9BACL</name>
<dbReference type="Gene3D" id="3.40.30.10">
    <property type="entry name" value="Glutaredoxin"/>
    <property type="match status" value="1"/>
</dbReference>
<evidence type="ECO:0000259" key="1">
    <source>
        <dbReference type="Pfam" id="PF00462"/>
    </source>
</evidence>
<comment type="caution">
    <text evidence="2">The sequence shown here is derived from an EMBL/GenBank/DDBJ whole genome shotgun (WGS) entry which is preliminary data.</text>
</comment>
<reference evidence="3" key="1">
    <citation type="journal article" date="2019" name="Int. J. Syst. Evol. Microbiol.">
        <title>The Global Catalogue of Microorganisms (GCM) 10K type strain sequencing project: providing services to taxonomists for standard genome sequencing and annotation.</title>
        <authorList>
            <consortium name="The Broad Institute Genomics Platform"/>
            <consortium name="The Broad Institute Genome Sequencing Center for Infectious Disease"/>
            <person name="Wu L."/>
            <person name="Ma J."/>
        </authorList>
    </citation>
    <scope>NUCLEOTIDE SEQUENCE [LARGE SCALE GENOMIC DNA]</scope>
    <source>
        <strain evidence="3">KCTC 12907</strain>
    </source>
</reference>
<dbReference type="Pfam" id="PF00462">
    <property type="entry name" value="Glutaredoxin"/>
    <property type="match status" value="1"/>
</dbReference>